<evidence type="ECO:0000256" key="2">
    <source>
        <dbReference type="ARBA" id="ARBA00007596"/>
    </source>
</evidence>
<keyword evidence="5" id="KW-0687">Ribonucleoprotein</keyword>
<comment type="similarity">
    <text evidence="2">Belongs to the bacterial ribosomal protein bL33 family.</text>
</comment>
<dbReference type="PANTHER" id="PTHR47037:SF1">
    <property type="entry name" value="LARGE RIBOSOMAL SUBUNIT PROTEIN BL33M"/>
    <property type="match status" value="1"/>
</dbReference>
<keyword evidence="3 8" id="KW-0689">Ribosomal protein</keyword>
<reference evidence="9" key="1">
    <citation type="journal article" date="2013" name="Science">
        <title>Comparative analysis of bat genomes provides insight into the evolution of flight and immunity.</title>
        <authorList>
            <person name="Zhang G."/>
            <person name="Cowled C."/>
            <person name="Shi Z."/>
            <person name="Huang Z."/>
            <person name="Bishop-Lilly K.A."/>
            <person name="Fang X."/>
            <person name="Wynne J.W."/>
            <person name="Xiong Z."/>
            <person name="Baker M.L."/>
            <person name="Zhao W."/>
            <person name="Tachedjian M."/>
            <person name="Zhu Y."/>
            <person name="Zhou P."/>
            <person name="Jiang X."/>
            <person name="Ng J."/>
            <person name="Yang L."/>
            <person name="Wu L."/>
            <person name="Xiao J."/>
            <person name="Feng Y."/>
            <person name="Chen Y."/>
            <person name="Sun X."/>
            <person name="Zhang Y."/>
            <person name="Marsh G.A."/>
            <person name="Crameri G."/>
            <person name="Broder C.C."/>
            <person name="Frey K.G."/>
            <person name="Wang L.F."/>
            <person name="Wang J."/>
        </authorList>
    </citation>
    <scope>NUCLEOTIDE SEQUENCE [LARGE SCALE GENOMIC DNA]</scope>
</reference>
<protein>
    <recommendedName>
        <fullName evidence="6">Large ribosomal subunit protein bL33m</fullName>
    </recommendedName>
    <alternativeName>
        <fullName evidence="7">39S ribosomal protein L33, mitochondrial</fullName>
    </alternativeName>
</protein>
<dbReference type="InterPro" id="IPR011332">
    <property type="entry name" value="Ribosomal_zn-bd"/>
</dbReference>
<dbReference type="GO" id="GO:0005840">
    <property type="term" value="C:ribosome"/>
    <property type="evidence" value="ECO:0007669"/>
    <property type="project" value="UniProtKB-KW"/>
</dbReference>
<organism evidence="8 9">
    <name type="scientific">Myotis davidii</name>
    <name type="common">David's myotis</name>
    <dbReference type="NCBI Taxonomy" id="225400"/>
    <lineage>
        <taxon>Eukaryota</taxon>
        <taxon>Metazoa</taxon>
        <taxon>Chordata</taxon>
        <taxon>Craniata</taxon>
        <taxon>Vertebrata</taxon>
        <taxon>Euteleostomi</taxon>
        <taxon>Mammalia</taxon>
        <taxon>Eutheria</taxon>
        <taxon>Laurasiatheria</taxon>
        <taxon>Chiroptera</taxon>
        <taxon>Yangochiroptera</taxon>
        <taxon>Vespertilionidae</taxon>
        <taxon>Myotis</taxon>
    </lineage>
</organism>
<evidence type="ECO:0000313" key="9">
    <source>
        <dbReference type="Proteomes" id="UP000010556"/>
    </source>
</evidence>
<keyword evidence="4" id="KW-0496">Mitochondrion</keyword>
<evidence type="ECO:0000256" key="5">
    <source>
        <dbReference type="ARBA" id="ARBA00023274"/>
    </source>
</evidence>
<sequence>MDIFLFSFNLSLLQKVAKSKSKNILVRMVSQAGTGFSFNTKRSRLREKLTLLHYDPFGKIQKSYATVKSHAFKACCSFQTDAEQWQVFGPLTLAFIQPVCNECLLWCQSLFQLLGCPTTRHRLSPCTFGT</sequence>
<dbReference type="GO" id="GO:0006412">
    <property type="term" value="P:translation"/>
    <property type="evidence" value="ECO:0007669"/>
    <property type="project" value="InterPro"/>
</dbReference>
<evidence type="ECO:0000256" key="1">
    <source>
        <dbReference type="ARBA" id="ARBA00004173"/>
    </source>
</evidence>
<proteinExistence type="inferred from homology"/>
<dbReference type="AlphaFoldDB" id="L5LMU0"/>
<dbReference type="PANTHER" id="PTHR47037">
    <property type="entry name" value="39S RIBOSOMAL PROTEIN L33, MITOCHONDRIAL"/>
    <property type="match status" value="1"/>
</dbReference>
<dbReference type="EMBL" id="KB110330">
    <property type="protein sequence ID" value="ELK27362.1"/>
    <property type="molecule type" value="Genomic_DNA"/>
</dbReference>
<dbReference type="Proteomes" id="UP000010556">
    <property type="component" value="Unassembled WGS sequence"/>
</dbReference>
<evidence type="ECO:0000256" key="6">
    <source>
        <dbReference type="ARBA" id="ARBA00035275"/>
    </source>
</evidence>
<evidence type="ECO:0000256" key="3">
    <source>
        <dbReference type="ARBA" id="ARBA00022980"/>
    </source>
</evidence>
<dbReference type="eggNOG" id="KOG3505">
    <property type="taxonomic scope" value="Eukaryota"/>
</dbReference>
<evidence type="ECO:0000256" key="7">
    <source>
        <dbReference type="ARBA" id="ARBA00035436"/>
    </source>
</evidence>
<evidence type="ECO:0000313" key="8">
    <source>
        <dbReference type="EMBL" id="ELK27362.1"/>
    </source>
</evidence>
<keyword evidence="9" id="KW-1185">Reference proteome</keyword>
<accession>L5LMU0</accession>
<evidence type="ECO:0000256" key="4">
    <source>
        <dbReference type="ARBA" id="ARBA00023128"/>
    </source>
</evidence>
<dbReference type="InterPro" id="IPR052008">
    <property type="entry name" value="Mitoribosomal_protein_bL33"/>
</dbReference>
<dbReference type="GO" id="GO:0005739">
    <property type="term" value="C:mitochondrion"/>
    <property type="evidence" value="ECO:0007669"/>
    <property type="project" value="UniProtKB-SubCell"/>
</dbReference>
<name>L5LMU0_MYODS</name>
<dbReference type="GO" id="GO:1990904">
    <property type="term" value="C:ribonucleoprotein complex"/>
    <property type="evidence" value="ECO:0007669"/>
    <property type="project" value="UniProtKB-KW"/>
</dbReference>
<dbReference type="Gene3D" id="2.20.28.120">
    <property type="entry name" value="Ribosomal protein L33"/>
    <property type="match status" value="1"/>
</dbReference>
<dbReference type="InterPro" id="IPR038584">
    <property type="entry name" value="Ribosomal_bL33_sf"/>
</dbReference>
<dbReference type="SUPFAM" id="SSF57829">
    <property type="entry name" value="Zn-binding ribosomal proteins"/>
    <property type="match status" value="1"/>
</dbReference>
<gene>
    <name evidence="8" type="ORF">MDA_GLEAN10025521</name>
</gene>
<comment type="subcellular location">
    <subcellularLocation>
        <location evidence="1">Mitochondrion</location>
    </subcellularLocation>
</comment>